<dbReference type="Gene3D" id="3.40.50.1820">
    <property type="entry name" value="alpha/beta hydrolase"/>
    <property type="match status" value="1"/>
</dbReference>
<dbReference type="AlphaFoldDB" id="A0A1W1UVK1"/>
<dbReference type="InterPro" id="IPR000801">
    <property type="entry name" value="Esterase-like"/>
</dbReference>
<evidence type="ECO:0000313" key="2">
    <source>
        <dbReference type="Proteomes" id="UP000192582"/>
    </source>
</evidence>
<organism evidence="1 2">
    <name type="scientific">Deinococcus hopiensis KR-140</name>
    <dbReference type="NCBI Taxonomy" id="695939"/>
    <lineage>
        <taxon>Bacteria</taxon>
        <taxon>Thermotogati</taxon>
        <taxon>Deinococcota</taxon>
        <taxon>Deinococci</taxon>
        <taxon>Deinococcales</taxon>
        <taxon>Deinococcaceae</taxon>
        <taxon>Deinococcus</taxon>
    </lineage>
</organism>
<dbReference type="InterPro" id="IPR050583">
    <property type="entry name" value="Mycobacterial_A85_antigen"/>
</dbReference>
<accession>A0A1W1UVK1</accession>
<dbReference type="PANTHER" id="PTHR48098">
    <property type="entry name" value="ENTEROCHELIN ESTERASE-RELATED"/>
    <property type="match status" value="1"/>
</dbReference>
<dbReference type="EMBL" id="FWWU01000007">
    <property type="protein sequence ID" value="SMB84734.1"/>
    <property type="molecule type" value="Genomic_DNA"/>
</dbReference>
<dbReference type="PANTHER" id="PTHR48098:SF1">
    <property type="entry name" value="DIACYLGLYCEROL ACYLTRANSFERASE_MYCOLYLTRANSFERASE AG85A"/>
    <property type="match status" value="1"/>
</dbReference>
<gene>
    <name evidence="1" type="ORF">SAMN00790413_05264</name>
</gene>
<dbReference type="Proteomes" id="UP000192582">
    <property type="component" value="Unassembled WGS sequence"/>
</dbReference>
<evidence type="ECO:0000313" key="1">
    <source>
        <dbReference type="EMBL" id="SMB84734.1"/>
    </source>
</evidence>
<sequence length="248" mass="28110">MLYSAALKQDLSLRVYLPPGYSAGHRYPVVYLMHPYGGDETFWLGILPTQSLLDELLRERRIHPLIVVSPDYRFSFGVNSSPARAISGVTPGRWEDYLIRELIPYIDAYFSTVPNRTGRSVGGISMGGYAALFLGLRHPALFGRIGAHSAALWDGHDDQYTGQRDWLYPSPALRGARDPFSLLQRTPLKTYALFVDVGKSDALQGVNEHFVQKLKRECGNTIFMQKTGGHDLTYWRSQLRQYLMFYGK</sequence>
<dbReference type="Pfam" id="PF00756">
    <property type="entry name" value="Esterase"/>
    <property type="match status" value="1"/>
</dbReference>
<proteinExistence type="predicted"/>
<keyword evidence="2" id="KW-1185">Reference proteome</keyword>
<dbReference type="RefSeq" id="WP_170928563.1">
    <property type="nucleotide sequence ID" value="NZ_FWWU01000007.1"/>
</dbReference>
<protein>
    <submittedName>
        <fullName evidence="1">Enterochelin esterase</fullName>
    </submittedName>
</protein>
<dbReference type="InterPro" id="IPR029058">
    <property type="entry name" value="AB_hydrolase_fold"/>
</dbReference>
<dbReference type="STRING" id="695939.SAMN00790413_05264"/>
<reference evidence="1 2" key="1">
    <citation type="submission" date="2017-04" db="EMBL/GenBank/DDBJ databases">
        <authorList>
            <person name="Afonso C.L."/>
            <person name="Miller P.J."/>
            <person name="Scott M.A."/>
            <person name="Spackman E."/>
            <person name="Goraichik I."/>
            <person name="Dimitrov K.M."/>
            <person name="Suarez D.L."/>
            <person name="Swayne D.E."/>
        </authorList>
    </citation>
    <scope>NUCLEOTIDE SEQUENCE [LARGE SCALE GENOMIC DNA]</scope>
    <source>
        <strain evidence="1 2">KR-140</strain>
    </source>
</reference>
<name>A0A1W1UVK1_9DEIO</name>
<dbReference type="SUPFAM" id="SSF53474">
    <property type="entry name" value="alpha/beta-Hydrolases"/>
    <property type="match status" value="1"/>
</dbReference>